<accession>A0A9W6QGK6</accession>
<dbReference type="Proteomes" id="UP001165042">
    <property type="component" value="Unassembled WGS sequence"/>
</dbReference>
<evidence type="ECO:0000313" key="1">
    <source>
        <dbReference type="EMBL" id="GLW90053.1"/>
    </source>
</evidence>
<name>A0A9W6QGK6_9PSEU</name>
<protein>
    <submittedName>
        <fullName evidence="1">Uncharacterized protein</fullName>
    </submittedName>
</protein>
<comment type="caution">
    <text evidence="1">The sequence shown here is derived from an EMBL/GenBank/DDBJ whole genome shotgun (WGS) entry which is preliminary data.</text>
</comment>
<dbReference type="EMBL" id="BSSD01000001">
    <property type="protein sequence ID" value="GLW90053.1"/>
    <property type="molecule type" value="Genomic_DNA"/>
</dbReference>
<organism evidence="1 2">
    <name type="scientific">Actinokineospora globicatena</name>
    <dbReference type="NCBI Taxonomy" id="103729"/>
    <lineage>
        <taxon>Bacteria</taxon>
        <taxon>Bacillati</taxon>
        <taxon>Actinomycetota</taxon>
        <taxon>Actinomycetes</taxon>
        <taxon>Pseudonocardiales</taxon>
        <taxon>Pseudonocardiaceae</taxon>
        <taxon>Actinokineospora</taxon>
    </lineage>
</organism>
<proteinExistence type="predicted"/>
<evidence type="ECO:0000313" key="2">
    <source>
        <dbReference type="Proteomes" id="UP001165042"/>
    </source>
</evidence>
<dbReference type="AlphaFoldDB" id="A0A9W6QGK6"/>
<keyword evidence="2" id="KW-1185">Reference proteome</keyword>
<sequence length="111" mass="11705">MSTSRWPVDTLATLGLGAVTVLLLARADVRPPGEPPRDRGGELCPETLDRHSCDYARAVPKSTQLALAQVTVGLKRRGPTGGEAECLPGTRRRAASAVAEWSRGLTGSGQQ</sequence>
<reference evidence="1" key="1">
    <citation type="submission" date="2023-02" db="EMBL/GenBank/DDBJ databases">
        <title>Actinokineospora globicatena NBRC 15670.</title>
        <authorList>
            <person name="Ichikawa N."/>
            <person name="Sato H."/>
            <person name="Tonouchi N."/>
        </authorList>
    </citation>
    <scope>NUCLEOTIDE SEQUENCE</scope>
    <source>
        <strain evidence="1">NBRC 15670</strain>
    </source>
</reference>
<gene>
    <name evidence="1" type="ORF">Aglo03_08690</name>
</gene>